<keyword evidence="2" id="KW-0472">Membrane</keyword>
<feature type="transmembrane region" description="Helical" evidence="2">
    <location>
        <begin position="1000"/>
        <end position="1016"/>
    </location>
</feature>
<keyword evidence="4" id="KW-1185">Reference proteome</keyword>
<feature type="transmembrane region" description="Helical" evidence="2">
    <location>
        <begin position="786"/>
        <end position="802"/>
    </location>
</feature>
<reference evidence="3 4" key="1">
    <citation type="submission" date="2020-08" db="EMBL/GenBank/DDBJ databases">
        <title>Description of novel Flavobacterium F-392 isolate.</title>
        <authorList>
            <person name="Saticioglu I.B."/>
            <person name="Duman M."/>
            <person name="Altun S."/>
        </authorList>
    </citation>
    <scope>NUCLEOTIDE SEQUENCE [LARGE SCALE GENOMIC DNA]</scope>
    <source>
        <strain evidence="3 4">F-392</strain>
    </source>
</reference>
<gene>
    <name evidence="3" type="ORF">H8R25_01980</name>
</gene>
<dbReference type="EMBL" id="JACRUL010000002">
    <property type="protein sequence ID" value="MBC5843208.1"/>
    <property type="molecule type" value="Genomic_DNA"/>
</dbReference>
<comment type="caution">
    <text evidence="3">The sequence shown here is derived from an EMBL/GenBank/DDBJ whole genome shotgun (WGS) entry which is preliminary data.</text>
</comment>
<feature type="transmembrane region" description="Helical" evidence="2">
    <location>
        <begin position="518"/>
        <end position="537"/>
    </location>
</feature>
<feature type="transmembrane region" description="Helical" evidence="2">
    <location>
        <begin position="746"/>
        <end position="766"/>
    </location>
</feature>
<dbReference type="AlphaFoldDB" id="A0A923SID9"/>
<feature type="transmembrane region" description="Helical" evidence="2">
    <location>
        <begin position="557"/>
        <end position="575"/>
    </location>
</feature>
<feature type="transmembrane region" description="Helical" evidence="2">
    <location>
        <begin position="460"/>
        <end position="480"/>
    </location>
</feature>
<feature type="transmembrane region" description="Helical" evidence="2">
    <location>
        <begin position="611"/>
        <end position="630"/>
    </location>
</feature>
<feature type="transmembrane region" description="Helical" evidence="2">
    <location>
        <begin position="282"/>
        <end position="311"/>
    </location>
</feature>
<feature type="transmembrane region" description="Helical" evidence="2">
    <location>
        <begin position="690"/>
        <end position="710"/>
    </location>
</feature>
<feature type="transmembrane region" description="Helical" evidence="2">
    <location>
        <begin position="433"/>
        <end position="454"/>
    </location>
</feature>
<feature type="transmembrane region" description="Helical" evidence="2">
    <location>
        <begin position="487"/>
        <end position="512"/>
    </location>
</feature>
<evidence type="ECO:0000256" key="2">
    <source>
        <dbReference type="SAM" id="Phobius"/>
    </source>
</evidence>
<feature type="transmembrane region" description="Helical" evidence="2">
    <location>
        <begin position="1074"/>
        <end position="1091"/>
    </location>
</feature>
<dbReference type="Proteomes" id="UP000641454">
    <property type="component" value="Unassembled WGS sequence"/>
</dbReference>
<feature type="transmembrane region" description="Helical" evidence="2">
    <location>
        <begin position="168"/>
        <end position="188"/>
    </location>
</feature>
<feature type="transmembrane region" description="Helical" evidence="2">
    <location>
        <begin position="256"/>
        <end position="276"/>
    </location>
</feature>
<keyword evidence="2" id="KW-1133">Transmembrane helix</keyword>
<proteinExistence type="predicted"/>
<feature type="transmembrane region" description="Helical" evidence="2">
    <location>
        <begin position="664"/>
        <end position="684"/>
    </location>
</feature>
<feature type="transmembrane region" description="Helical" evidence="2">
    <location>
        <begin position="1103"/>
        <end position="1120"/>
    </location>
</feature>
<feature type="transmembrane region" description="Helical" evidence="2">
    <location>
        <begin position="226"/>
        <end position="244"/>
    </location>
</feature>
<feature type="transmembrane region" description="Helical" evidence="2">
    <location>
        <begin position="808"/>
        <end position="824"/>
    </location>
</feature>
<feature type="transmembrane region" description="Helical" evidence="2">
    <location>
        <begin position="836"/>
        <end position="856"/>
    </location>
</feature>
<feature type="transmembrane region" description="Helical" evidence="2">
    <location>
        <begin position="1126"/>
        <end position="1143"/>
    </location>
</feature>
<organism evidence="3 4">
    <name type="scientific">Flavobacterium muglaense</name>
    <dbReference type="NCBI Taxonomy" id="2764716"/>
    <lineage>
        <taxon>Bacteria</taxon>
        <taxon>Pseudomonadati</taxon>
        <taxon>Bacteroidota</taxon>
        <taxon>Flavobacteriia</taxon>
        <taxon>Flavobacteriales</taxon>
        <taxon>Flavobacteriaceae</taxon>
        <taxon>Flavobacterium</taxon>
    </lineage>
</organism>
<feature type="transmembrane region" description="Helical" evidence="2">
    <location>
        <begin position="408"/>
        <end position="426"/>
    </location>
</feature>
<protein>
    <submittedName>
        <fullName evidence="3">DUF2339 domain-containing protein</fullName>
    </submittedName>
</protein>
<feature type="transmembrane region" description="Helical" evidence="2">
    <location>
        <begin position="636"/>
        <end position="652"/>
    </location>
</feature>
<feature type="transmembrane region" description="Helical" evidence="2">
    <location>
        <begin position="384"/>
        <end position="402"/>
    </location>
</feature>
<evidence type="ECO:0000313" key="3">
    <source>
        <dbReference type="EMBL" id="MBC5843208.1"/>
    </source>
</evidence>
<feature type="transmembrane region" description="Helical" evidence="2">
    <location>
        <begin position="862"/>
        <end position="881"/>
    </location>
</feature>
<feature type="transmembrane region" description="Helical" evidence="2">
    <location>
        <begin position="1050"/>
        <end position="1068"/>
    </location>
</feature>
<feature type="transmembrane region" description="Helical" evidence="2">
    <location>
        <begin position="581"/>
        <end position="599"/>
    </location>
</feature>
<keyword evidence="1" id="KW-0175">Coiled coil</keyword>
<feature type="transmembrane region" description="Helical" evidence="2">
    <location>
        <begin position="967"/>
        <end position="988"/>
    </location>
</feature>
<feature type="transmembrane region" description="Helical" evidence="2">
    <location>
        <begin position="1174"/>
        <end position="1194"/>
    </location>
</feature>
<keyword evidence="2" id="KW-0812">Transmembrane</keyword>
<evidence type="ECO:0000256" key="1">
    <source>
        <dbReference type="SAM" id="Coils"/>
    </source>
</evidence>
<feature type="transmembrane region" description="Helical" evidence="2">
    <location>
        <begin position="722"/>
        <end position="740"/>
    </location>
</feature>
<accession>A0A923SID9</accession>
<feature type="transmembrane region" description="Helical" evidence="2">
    <location>
        <begin position="944"/>
        <end position="961"/>
    </location>
</feature>
<sequence length="1202" mass="136627">MEIIVFILAACIFVLYNKYTDLKKDNDSIKDTIDRYSQQNATIKEEIETLKQLVAAKTAATAPHISVIEEPLEPEIPLVPEPVAIPIIEEIIPVADAIEEYEPAAFTSIEPETFKIEESVIDFENYHEFTAEESTYTPEIAPIVEKEYVESAFSKFIKQAEKQFADNWTGILGTGIMVLGIGYLSIYTALKVSPLFRILILWLYAGILMGAYYFLQKKEKWVTTGLWLRSAGASLFLFGCYGASQIPALSFITNSVAGYGLIAVGIGLNLYIGYIIKKQTFLSLHVILSILILCVIPEKTVTTFILAAITATIGIALSYKEKWEFHLLVVISAFIIFDIWFNAQGTKLSATENILAIIGIITVAASCLFMQYRSVYENTVFDRAAFITHLTNWLLFAVGLLLHATGSHFKTFVLFIGAILCFFIALKARKKKVYWLYHLDGMVSFILLALSIIMLNDWKVGIDIIACILYALILVCLFVLYKNKETLLYKIFFVINQFAAAGLLFFSILLISKSFEDAQITSALATMIVLSIMALAVPVFSSIKKEFLSIDILDEKYSLSLNGILAIALCILLLFQTNAELLHNLFVTVLFFIAVSWCFLQNKFKNNTFDLGRMIFYCLSIGITVATINLQHKSNYDFAFALGLLVVIAYNWQQKNWFNNDFIIRFMGIIGANAVLFVLVYKYLGDHTILQVFSLAAIAVLNHEFLWINYKKKSLIAINETVLYLLYFLFTILASALFLYKTPALTNPEIALTCIGLSTIQIYVLFAKRLRNKSAETSPQWTNLNLFNSELLIFNVLVFGFTCLANDYISMYLAVFALIFCIAFQKLTEFKRFNLYSYLLLLGGIIMTVYLAAVNYNATNKVLQYTTQAATVALSIVYYYLQFKNKDRKDQSITTSLPYIQNLWIVVLLFIQVQFSYLPALFMVLSLLNFGLISTNFIKVKYQLLYVIATLAIVVSLLYSFSNMNSFTAIDWSVQLGSVALGLVLALFLNKKETNDSLKNNYQIVLNIWLSLIMFSQLPHKWLPVFWAATAIMNLYLYHRQISKNKNISIIYYLLANLHLGFLSFNFFESKFLAIYLLIFALIASYIYLAYKWMEKFDLKNSLLIYPATLSIGCFLYLTFDKGILTFFWILEALGLLILGIALKEKYFRYVSLSLVGICVVRLMFFDLSNSDFLIRALVLLGVGIVLLVMNSLFKKYKDRFD</sequence>
<dbReference type="RefSeq" id="WP_187016898.1">
    <property type="nucleotide sequence ID" value="NZ_JACRUK010000002.1"/>
</dbReference>
<name>A0A923SID9_9FLAO</name>
<feature type="transmembrane region" description="Helical" evidence="2">
    <location>
        <begin position="195"/>
        <end position="214"/>
    </location>
</feature>
<feature type="coiled-coil region" evidence="1">
    <location>
        <begin position="19"/>
        <end position="53"/>
    </location>
</feature>
<feature type="transmembrane region" description="Helical" evidence="2">
    <location>
        <begin position="353"/>
        <end position="372"/>
    </location>
</feature>
<evidence type="ECO:0000313" key="4">
    <source>
        <dbReference type="Proteomes" id="UP000641454"/>
    </source>
</evidence>
<feature type="transmembrane region" description="Helical" evidence="2">
    <location>
        <begin position="323"/>
        <end position="341"/>
    </location>
</feature>
<feature type="transmembrane region" description="Helical" evidence="2">
    <location>
        <begin position="1150"/>
        <end position="1168"/>
    </location>
</feature>